<dbReference type="EMBL" id="BSTI01000003">
    <property type="protein sequence ID" value="GLY64877.1"/>
    <property type="molecule type" value="Genomic_DNA"/>
</dbReference>
<gene>
    <name evidence="2" type="ORF">Atai01_14960</name>
</gene>
<dbReference type="AlphaFoldDB" id="A0A9W6QZG5"/>
<feature type="region of interest" description="Disordered" evidence="1">
    <location>
        <begin position="1"/>
        <end position="30"/>
    </location>
</feature>
<evidence type="ECO:0008006" key="4">
    <source>
        <dbReference type="Google" id="ProtNLM"/>
    </source>
</evidence>
<dbReference type="Proteomes" id="UP001165136">
    <property type="component" value="Unassembled WGS sequence"/>
</dbReference>
<comment type="caution">
    <text evidence="2">The sequence shown here is derived from an EMBL/GenBank/DDBJ whole genome shotgun (WGS) entry which is preliminary data.</text>
</comment>
<proteinExistence type="predicted"/>
<evidence type="ECO:0000313" key="2">
    <source>
        <dbReference type="EMBL" id="GLY64877.1"/>
    </source>
</evidence>
<evidence type="ECO:0000256" key="1">
    <source>
        <dbReference type="SAM" id="MobiDB-lite"/>
    </source>
</evidence>
<dbReference type="Pfam" id="PF05331">
    <property type="entry name" value="DUF742"/>
    <property type="match status" value="1"/>
</dbReference>
<dbReference type="RefSeq" id="WP_285486322.1">
    <property type="nucleotide sequence ID" value="NZ_BSTI01000003.1"/>
</dbReference>
<reference evidence="2" key="1">
    <citation type="submission" date="2023-03" db="EMBL/GenBank/DDBJ databases">
        <title>Amycolatopsis taiwanensis NBRC 103393.</title>
        <authorList>
            <person name="Ichikawa N."/>
            <person name="Sato H."/>
            <person name="Tonouchi N."/>
        </authorList>
    </citation>
    <scope>NUCLEOTIDE SEQUENCE</scope>
    <source>
        <strain evidence="2">NBRC 103393</strain>
    </source>
</reference>
<dbReference type="PANTHER" id="PTHR36221:SF1">
    <property type="entry name" value="DUF742 DOMAIN-CONTAINING PROTEIN"/>
    <property type="match status" value="1"/>
</dbReference>
<dbReference type="InterPro" id="IPR007995">
    <property type="entry name" value="DUF742"/>
</dbReference>
<organism evidence="2 3">
    <name type="scientific">Amycolatopsis taiwanensis</name>
    <dbReference type="NCBI Taxonomy" id="342230"/>
    <lineage>
        <taxon>Bacteria</taxon>
        <taxon>Bacillati</taxon>
        <taxon>Actinomycetota</taxon>
        <taxon>Actinomycetes</taxon>
        <taxon>Pseudonocardiales</taxon>
        <taxon>Pseudonocardiaceae</taxon>
        <taxon>Amycolatopsis</taxon>
    </lineage>
</organism>
<protein>
    <recommendedName>
        <fullName evidence="4">DUF742 domain-containing protein</fullName>
    </recommendedName>
</protein>
<evidence type="ECO:0000313" key="3">
    <source>
        <dbReference type="Proteomes" id="UP001165136"/>
    </source>
</evidence>
<dbReference type="PANTHER" id="PTHR36221">
    <property type="entry name" value="DUF742 DOMAIN-CONTAINING PROTEIN"/>
    <property type="match status" value="1"/>
</dbReference>
<name>A0A9W6QZG5_9PSEU</name>
<accession>A0A9W6QZG5</accession>
<sequence length="131" mass="13993">MARHGDEEADEPFVRPFGLTGGRTTPSRTDLDLTTQVVAGGAGHPAAGWQRHQLVMSPEMHKIVYLAARPIAIAELAARTALPLTTVQILVGDLVDDGMLTIQPGVQAGEIHGQARLAFLQRVRNGLINAL</sequence>
<keyword evidence="3" id="KW-1185">Reference proteome</keyword>